<sequence>MLEIRALRAGYGAINILNGVELSVAQGEVVGILGHNGMGKTTLLRSLIGELPASAGEIRFDGAEIAGWQSHRRSLAGLGYVPQGRAIFPDLTVLENLRMGEAMRPGPSAIPEILGHFPALGDLLNRPGSGLSGGQQQILALARCLVGRPKLVMLDEPTEGIQPSIVEEIAATLARLRRELGLTILLVEQDLRFIEALADRVLIIQKGRISAEIAPSELRRPDILEAHLGL</sequence>
<name>A0ABQ6LDT1_9RHOB</name>
<keyword evidence="8" id="KW-1185">Reference proteome</keyword>
<dbReference type="InterPro" id="IPR052156">
    <property type="entry name" value="BCAA_Transport_ATP-bd_LivF"/>
</dbReference>
<dbReference type="InterPro" id="IPR003593">
    <property type="entry name" value="AAA+_ATPase"/>
</dbReference>
<dbReference type="CDD" id="cd03224">
    <property type="entry name" value="ABC_TM1139_LivF_branched"/>
    <property type="match status" value="1"/>
</dbReference>
<feature type="domain" description="ABC transporter" evidence="6">
    <location>
        <begin position="2"/>
        <end position="230"/>
    </location>
</feature>
<dbReference type="GO" id="GO:0005524">
    <property type="term" value="F:ATP binding"/>
    <property type="evidence" value="ECO:0007669"/>
    <property type="project" value="UniProtKB-KW"/>
</dbReference>
<evidence type="ECO:0000256" key="3">
    <source>
        <dbReference type="ARBA" id="ARBA00022741"/>
    </source>
</evidence>
<reference evidence="7 8" key="1">
    <citation type="submission" date="2023-04" db="EMBL/GenBank/DDBJ databases">
        <title>Marinoamorphus aggregata gen. nov., sp. Nov., isolate from tissue of brittle star Ophioplocus japonicus.</title>
        <authorList>
            <person name="Kawano K."/>
            <person name="Sawayama S."/>
            <person name="Nakagawa S."/>
        </authorList>
    </citation>
    <scope>NUCLEOTIDE SEQUENCE [LARGE SCALE GENOMIC DNA]</scope>
    <source>
        <strain evidence="7 8">NKW23</strain>
    </source>
</reference>
<dbReference type="EMBL" id="BSYI01000004">
    <property type="protein sequence ID" value="GMG81514.1"/>
    <property type="molecule type" value="Genomic_DNA"/>
</dbReference>
<evidence type="ECO:0000256" key="2">
    <source>
        <dbReference type="ARBA" id="ARBA00022448"/>
    </source>
</evidence>
<dbReference type="PANTHER" id="PTHR43820">
    <property type="entry name" value="HIGH-AFFINITY BRANCHED-CHAIN AMINO ACID TRANSPORT ATP-BINDING PROTEIN LIVF"/>
    <property type="match status" value="1"/>
</dbReference>
<keyword evidence="4 7" id="KW-0067">ATP-binding</keyword>
<protein>
    <submittedName>
        <fullName evidence="7">Urea ABC transporter ATP-binding subunit UrtE</fullName>
    </submittedName>
</protein>
<dbReference type="SMART" id="SM00382">
    <property type="entry name" value="AAA"/>
    <property type="match status" value="1"/>
</dbReference>
<evidence type="ECO:0000259" key="6">
    <source>
        <dbReference type="PROSITE" id="PS50893"/>
    </source>
</evidence>
<evidence type="ECO:0000313" key="7">
    <source>
        <dbReference type="EMBL" id="GMG81514.1"/>
    </source>
</evidence>
<dbReference type="RefSeq" id="WP_285670172.1">
    <property type="nucleotide sequence ID" value="NZ_BSYI01000004.1"/>
</dbReference>
<dbReference type="PANTHER" id="PTHR43820:SF4">
    <property type="entry name" value="HIGH-AFFINITY BRANCHED-CHAIN AMINO ACID TRANSPORT ATP-BINDING PROTEIN LIVF"/>
    <property type="match status" value="1"/>
</dbReference>
<dbReference type="SUPFAM" id="SSF52540">
    <property type="entry name" value="P-loop containing nucleoside triphosphate hydrolases"/>
    <property type="match status" value="1"/>
</dbReference>
<accession>A0ABQ6LDT1</accession>
<dbReference type="Proteomes" id="UP001239909">
    <property type="component" value="Unassembled WGS sequence"/>
</dbReference>
<keyword evidence="3" id="KW-0547">Nucleotide-binding</keyword>
<dbReference type="PROSITE" id="PS50893">
    <property type="entry name" value="ABC_TRANSPORTER_2"/>
    <property type="match status" value="1"/>
</dbReference>
<proteinExistence type="inferred from homology"/>
<dbReference type="InterPro" id="IPR027417">
    <property type="entry name" value="P-loop_NTPase"/>
</dbReference>
<organism evidence="7 8">
    <name type="scientific">Paralimibaculum aggregatum</name>
    <dbReference type="NCBI Taxonomy" id="3036245"/>
    <lineage>
        <taxon>Bacteria</taxon>
        <taxon>Pseudomonadati</taxon>
        <taxon>Pseudomonadota</taxon>
        <taxon>Alphaproteobacteria</taxon>
        <taxon>Rhodobacterales</taxon>
        <taxon>Paracoccaceae</taxon>
        <taxon>Paralimibaculum</taxon>
    </lineage>
</organism>
<gene>
    <name evidence="7" type="primary">urtE_1</name>
    <name evidence="7" type="ORF">LNKW23_07270</name>
</gene>
<dbReference type="Pfam" id="PF00005">
    <property type="entry name" value="ABC_tran"/>
    <property type="match status" value="1"/>
</dbReference>
<evidence type="ECO:0000256" key="4">
    <source>
        <dbReference type="ARBA" id="ARBA00022840"/>
    </source>
</evidence>
<keyword evidence="5" id="KW-0029">Amino-acid transport</keyword>
<evidence type="ECO:0000256" key="5">
    <source>
        <dbReference type="ARBA" id="ARBA00022970"/>
    </source>
</evidence>
<comment type="caution">
    <text evidence="7">The sequence shown here is derived from an EMBL/GenBank/DDBJ whole genome shotgun (WGS) entry which is preliminary data.</text>
</comment>
<evidence type="ECO:0000256" key="1">
    <source>
        <dbReference type="ARBA" id="ARBA00005417"/>
    </source>
</evidence>
<evidence type="ECO:0000313" key="8">
    <source>
        <dbReference type="Proteomes" id="UP001239909"/>
    </source>
</evidence>
<dbReference type="Gene3D" id="3.40.50.300">
    <property type="entry name" value="P-loop containing nucleotide triphosphate hydrolases"/>
    <property type="match status" value="1"/>
</dbReference>
<keyword evidence="2" id="KW-0813">Transport</keyword>
<comment type="similarity">
    <text evidence="1">Belongs to the ABC transporter superfamily.</text>
</comment>
<dbReference type="InterPro" id="IPR003439">
    <property type="entry name" value="ABC_transporter-like_ATP-bd"/>
</dbReference>